<feature type="domain" description="DUF4350" evidence="2">
    <location>
        <begin position="43"/>
        <end position="291"/>
    </location>
</feature>
<gene>
    <name evidence="3" type="ORF">AVDCRST_MAG74-3428</name>
</gene>
<organism evidence="3">
    <name type="scientific">uncultured Pyrinomonadaceae bacterium</name>
    <dbReference type="NCBI Taxonomy" id="2283094"/>
    <lineage>
        <taxon>Bacteria</taxon>
        <taxon>Pseudomonadati</taxon>
        <taxon>Acidobacteriota</taxon>
        <taxon>Blastocatellia</taxon>
        <taxon>Blastocatellales</taxon>
        <taxon>Pyrinomonadaceae</taxon>
        <taxon>environmental samples</taxon>
    </lineage>
</organism>
<reference evidence="3" key="1">
    <citation type="submission" date="2020-02" db="EMBL/GenBank/DDBJ databases">
        <authorList>
            <person name="Meier V. D."/>
        </authorList>
    </citation>
    <scope>NUCLEOTIDE SEQUENCE</scope>
    <source>
        <strain evidence="3">AVDCRST_MAG74</strain>
    </source>
</reference>
<keyword evidence="1" id="KW-0812">Transmembrane</keyword>
<proteinExistence type="predicted"/>
<accession>A0A6J4PYK1</accession>
<name>A0A6J4PYK1_9BACT</name>
<dbReference type="InterPro" id="IPR025646">
    <property type="entry name" value="DUF4350"/>
</dbReference>
<sequence>MKQKFLIFTALVFLIVVLVGLNAASYVQKEKTPDSESNPNRSTYNAGATGTRAFYDLLAETGRPVSRWQEPPSALLAAADGGSISAPQTFVVIGAVRREFDEKEIEQIMRWVSMGGKLVIVDREPPLEFVKTTAAWNISVVPEIEPTFFSIDPSDQKQMTEKIAAARPSQPTVYTNRVNAVQPSRFASSITFERFANVGNSAGETFAPGNSSGDVEKSYDDAPPNVIAERTDDAVETSAPAAPVAHLAGGGKTLLADFPFGAGQIVFLADPYIVSNGGINLVDNAQLATNIVASGDGLIAFDEFHQGYGAGENRLLGYFAGTPLTAIFLQFAALVSLILFSQSRRFARPLPENEPNRLSKLEYVSAMAELQQRTRAFDLAIENIYTDFRRRAARLIGADNFTTSHKDLARLIAERARLNFTETENLLFKCEEIIRGAPTGKREVLDLTGRLREVEEKLGLKRSKKTAGK</sequence>
<keyword evidence="1" id="KW-0472">Membrane</keyword>
<feature type="transmembrane region" description="Helical" evidence="1">
    <location>
        <begin position="315"/>
        <end position="340"/>
    </location>
</feature>
<dbReference type="Pfam" id="PF14258">
    <property type="entry name" value="DUF4350"/>
    <property type="match status" value="1"/>
</dbReference>
<evidence type="ECO:0000256" key="1">
    <source>
        <dbReference type="SAM" id="Phobius"/>
    </source>
</evidence>
<evidence type="ECO:0000259" key="2">
    <source>
        <dbReference type="Pfam" id="PF14258"/>
    </source>
</evidence>
<evidence type="ECO:0000313" key="3">
    <source>
        <dbReference type="EMBL" id="CAA9427347.1"/>
    </source>
</evidence>
<keyword evidence="1" id="KW-1133">Transmembrane helix</keyword>
<protein>
    <recommendedName>
        <fullName evidence="2">DUF4350 domain-containing protein</fullName>
    </recommendedName>
</protein>
<dbReference type="AlphaFoldDB" id="A0A6J4PYK1"/>
<dbReference type="EMBL" id="CADCUR010000292">
    <property type="protein sequence ID" value="CAA9427347.1"/>
    <property type="molecule type" value="Genomic_DNA"/>
</dbReference>